<comment type="subcellular location">
    <subcellularLocation>
        <location evidence="1 7">Cell membrane</location>
        <topology evidence="1 7">Multi-pass membrane protein</topology>
    </subcellularLocation>
</comment>
<proteinExistence type="inferred from homology"/>
<feature type="transmembrane region" description="Helical" evidence="7">
    <location>
        <begin position="92"/>
        <end position="112"/>
    </location>
</feature>
<sequence>MAAPAMLHLTIWIGVPVLAAFALSFTSYDVLSSPEFIGLENYMDLLHDSVFRRAMINTLVYVFFVVPVAMALGLLIALMLNMQIRARALFRTAVFIPQVTATIAVALVWLWIYDPRSGLFNAILSFFGFPTHDWLSSTTLAMPAVILVGIWQGIGLKMLIYLAALQALPEDVYEAAAVDGAPKWRQFFSITLPLLKPTTFFVVVTSVISAFQAFDLIYILTDGGPANTTSMITYEIYKSAFREFRMGYACAQSIILFVVLVILTIINRRINGGDRGDR</sequence>
<dbReference type="PROSITE" id="PS50928">
    <property type="entry name" value="ABC_TM1"/>
    <property type="match status" value="1"/>
</dbReference>
<evidence type="ECO:0000256" key="4">
    <source>
        <dbReference type="ARBA" id="ARBA00022692"/>
    </source>
</evidence>
<comment type="similarity">
    <text evidence="7">Belongs to the binding-protein-dependent transport system permease family.</text>
</comment>
<dbReference type="SUPFAM" id="SSF161098">
    <property type="entry name" value="MetI-like"/>
    <property type="match status" value="1"/>
</dbReference>
<dbReference type="RefSeq" id="WP_167171383.1">
    <property type="nucleotide sequence ID" value="NZ_BAAAOO010000006.1"/>
</dbReference>
<evidence type="ECO:0000256" key="2">
    <source>
        <dbReference type="ARBA" id="ARBA00022448"/>
    </source>
</evidence>
<keyword evidence="6 7" id="KW-0472">Membrane</keyword>
<evidence type="ECO:0000259" key="8">
    <source>
        <dbReference type="PROSITE" id="PS50928"/>
    </source>
</evidence>
<evidence type="ECO:0000313" key="9">
    <source>
        <dbReference type="EMBL" id="NIH58611.1"/>
    </source>
</evidence>
<feature type="transmembrane region" description="Helical" evidence="7">
    <location>
        <begin position="200"/>
        <end position="221"/>
    </location>
</feature>
<reference evidence="9 10" key="1">
    <citation type="submission" date="2020-02" db="EMBL/GenBank/DDBJ databases">
        <title>Sequencing the genomes of 1000 actinobacteria strains.</title>
        <authorList>
            <person name="Klenk H.-P."/>
        </authorList>
    </citation>
    <scope>NUCLEOTIDE SEQUENCE [LARGE SCALE GENOMIC DNA]</scope>
    <source>
        <strain evidence="9 10">DSM 19609</strain>
    </source>
</reference>
<evidence type="ECO:0000256" key="6">
    <source>
        <dbReference type="ARBA" id="ARBA00023136"/>
    </source>
</evidence>
<keyword evidence="9" id="KW-0762">Sugar transport</keyword>
<dbReference type="CDD" id="cd06261">
    <property type="entry name" value="TM_PBP2"/>
    <property type="match status" value="1"/>
</dbReference>
<keyword evidence="5 7" id="KW-1133">Transmembrane helix</keyword>
<dbReference type="Proteomes" id="UP000749311">
    <property type="component" value="Unassembled WGS sequence"/>
</dbReference>
<organism evidence="9 10">
    <name type="scientific">Brooklawnia cerclae</name>
    <dbReference type="NCBI Taxonomy" id="349934"/>
    <lineage>
        <taxon>Bacteria</taxon>
        <taxon>Bacillati</taxon>
        <taxon>Actinomycetota</taxon>
        <taxon>Actinomycetes</taxon>
        <taxon>Propionibacteriales</taxon>
        <taxon>Propionibacteriaceae</taxon>
        <taxon>Brooklawnia</taxon>
    </lineage>
</organism>
<dbReference type="InterPro" id="IPR051393">
    <property type="entry name" value="ABC_transporter_permease"/>
</dbReference>
<keyword evidence="10" id="KW-1185">Reference proteome</keyword>
<feature type="transmembrane region" description="Helical" evidence="7">
    <location>
        <begin position="59"/>
        <end position="80"/>
    </location>
</feature>
<dbReference type="Gene3D" id="1.10.3720.10">
    <property type="entry name" value="MetI-like"/>
    <property type="match status" value="1"/>
</dbReference>
<keyword evidence="4 7" id="KW-0812">Transmembrane</keyword>
<accession>A0ABX0SPC7</accession>
<evidence type="ECO:0000256" key="7">
    <source>
        <dbReference type="RuleBase" id="RU363032"/>
    </source>
</evidence>
<gene>
    <name evidence="9" type="ORF">FB473_003308</name>
</gene>
<dbReference type="Pfam" id="PF00528">
    <property type="entry name" value="BPD_transp_1"/>
    <property type="match status" value="1"/>
</dbReference>
<keyword evidence="3" id="KW-1003">Cell membrane</keyword>
<evidence type="ECO:0000256" key="1">
    <source>
        <dbReference type="ARBA" id="ARBA00004651"/>
    </source>
</evidence>
<evidence type="ECO:0000313" key="10">
    <source>
        <dbReference type="Proteomes" id="UP000749311"/>
    </source>
</evidence>
<dbReference type="EMBL" id="JAAMOZ010000004">
    <property type="protein sequence ID" value="NIH58611.1"/>
    <property type="molecule type" value="Genomic_DNA"/>
</dbReference>
<feature type="domain" description="ABC transmembrane type-1" evidence="8">
    <location>
        <begin position="55"/>
        <end position="267"/>
    </location>
</feature>
<name>A0ABX0SPC7_9ACTN</name>
<comment type="caution">
    <text evidence="9">The sequence shown here is derived from an EMBL/GenBank/DDBJ whole genome shotgun (WGS) entry which is preliminary data.</text>
</comment>
<evidence type="ECO:0000256" key="5">
    <source>
        <dbReference type="ARBA" id="ARBA00022989"/>
    </source>
</evidence>
<feature type="transmembrane region" description="Helical" evidence="7">
    <location>
        <begin position="246"/>
        <end position="266"/>
    </location>
</feature>
<dbReference type="InterPro" id="IPR000515">
    <property type="entry name" value="MetI-like"/>
</dbReference>
<evidence type="ECO:0000256" key="3">
    <source>
        <dbReference type="ARBA" id="ARBA00022475"/>
    </source>
</evidence>
<feature type="transmembrane region" description="Helical" evidence="7">
    <location>
        <begin position="132"/>
        <end position="151"/>
    </location>
</feature>
<dbReference type="PANTHER" id="PTHR30193">
    <property type="entry name" value="ABC TRANSPORTER PERMEASE PROTEIN"/>
    <property type="match status" value="1"/>
</dbReference>
<keyword evidence="2 7" id="KW-0813">Transport</keyword>
<dbReference type="InterPro" id="IPR035906">
    <property type="entry name" value="MetI-like_sf"/>
</dbReference>
<protein>
    <submittedName>
        <fullName evidence="9">Multiple sugar transport system permease protein</fullName>
    </submittedName>
</protein>
<dbReference type="PANTHER" id="PTHR30193:SF41">
    <property type="entry name" value="DIACETYLCHITOBIOSE UPTAKE SYSTEM PERMEASE PROTEIN NGCF"/>
    <property type="match status" value="1"/>
</dbReference>